<sequence>MTGGVEAQPKSAAEPWLRRFHPAPSARARLVCAPHAGGAATAYHGLSERLAPDVEVLTVQYPGRQDRRHEPFADSIGEIADRLAEVLPATGADGAPLILFGHSMGSAVVFELARRLPPDAVTGVIVSGRGAPSQAVAKPIRLHDEAALLKEMRLLDGTDADVFADQDLLRMVLPAVQADYRIIQAYQAEESASIDAPLTVFNGDADPRVSVDAAAAWQQHSTGRFRSRVFPGGHFYLDDLSVSFAEHVREAIEQFLDDRFLDDPDTVAYSYSRKGASS</sequence>
<dbReference type="InterPro" id="IPR012223">
    <property type="entry name" value="TEII"/>
</dbReference>
<keyword evidence="4" id="KW-1185">Reference proteome</keyword>
<comment type="similarity">
    <text evidence="1">Belongs to the thioesterase family.</text>
</comment>
<protein>
    <submittedName>
        <fullName evidence="3">Alpha/beta fold hydrolase</fullName>
    </submittedName>
</protein>
<dbReference type="Gene3D" id="3.40.50.1820">
    <property type="entry name" value="alpha/beta hydrolase"/>
    <property type="match status" value="1"/>
</dbReference>
<feature type="domain" description="Thioesterase" evidence="2">
    <location>
        <begin position="29"/>
        <end position="249"/>
    </location>
</feature>
<dbReference type="PANTHER" id="PTHR11487:SF0">
    <property type="entry name" value="S-ACYL FATTY ACID SYNTHASE THIOESTERASE, MEDIUM CHAIN"/>
    <property type="match status" value="1"/>
</dbReference>
<dbReference type="Pfam" id="PF00975">
    <property type="entry name" value="Thioesterase"/>
    <property type="match status" value="1"/>
</dbReference>
<dbReference type="SUPFAM" id="SSF53474">
    <property type="entry name" value="alpha/beta-Hydrolases"/>
    <property type="match status" value="1"/>
</dbReference>
<name>A0ABY4MI05_9ACTN</name>
<dbReference type="InterPro" id="IPR001031">
    <property type="entry name" value="Thioesterase"/>
</dbReference>
<gene>
    <name evidence="3" type="ORF">K9S39_41225</name>
</gene>
<dbReference type="Proteomes" id="UP000830115">
    <property type="component" value="Chromosome"/>
</dbReference>
<evidence type="ECO:0000313" key="4">
    <source>
        <dbReference type="Proteomes" id="UP000830115"/>
    </source>
</evidence>
<evidence type="ECO:0000259" key="2">
    <source>
        <dbReference type="Pfam" id="PF00975"/>
    </source>
</evidence>
<organism evidence="3 4">
    <name type="scientific">Streptomyces halobius</name>
    <dbReference type="NCBI Taxonomy" id="2879846"/>
    <lineage>
        <taxon>Bacteria</taxon>
        <taxon>Bacillati</taxon>
        <taxon>Actinomycetota</taxon>
        <taxon>Actinomycetes</taxon>
        <taxon>Kitasatosporales</taxon>
        <taxon>Streptomycetaceae</taxon>
        <taxon>Streptomyces</taxon>
    </lineage>
</organism>
<evidence type="ECO:0000256" key="1">
    <source>
        <dbReference type="ARBA" id="ARBA00007169"/>
    </source>
</evidence>
<reference evidence="3" key="1">
    <citation type="submission" date="2021-10" db="EMBL/GenBank/DDBJ databases">
        <title>Streptomyces nigrumlapis sp.nov.,an antimicrobial producing actinobacterium isolated from Black Gobi rocks.</title>
        <authorList>
            <person name="Wen Y."/>
            <person name="Zhang W."/>
            <person name="Liu X.G."/>
        </authorList>
    </citation>
    <scope>NUCLEOTIDE SEQUENCE</scope>
    <source>
        <strain evidence="3">ST13-2-2</strain>
    </source>
</reference>
<keyword evidence="3" id="KW-0378">Hydrolase</keyword>
<dbReference type="GO" id="GO:0016787">
    <property type="term" value="F:hydrolase activity"/>
    <property type="evidence" value="ECO:0007669"/>
    <property type="project" value="UniProtKB-KW"/>
</dbReference>
<evidence type="ECO:0000313" key="3">
    <source>
        <dbReference type="EMBL" id="UQA97431.1"/>
    </source>
</evidence>
<proteinExistence type="inferred from homology"/>
<dbReference type="EMBL" id="CP086322">
    <property type="protein sequence ID" value="UQA97431.1"/>
    <property type="molecule type" value="Genomic_DNA"/>
</dbReference>
<dbReference type="InterPro" id="IPR029058">
    <property type="entry name" value="AB_hydrolase_fold"/>
</dbReference>
<accession>A0ABY4MI05</accession>
<dbReference type="PANTHER" id="PTHR11487">
    <property type="entry name" value="THIOESTERASE"/>
    <property type="match status" value="1"/>
</dbReference>